<dbReference type="Pfam" id="PF01546">
    <property type="entry name" value="Peptidase_M20"/>
    <property type="match status" value="1"/>
</dbReference>
<evidence type="ECO:0000256" key="6">
    <source>
        <dbReference type="ARBA" id="ARBA00022833"/>
    </source>
</evidence>
<dbReference type="SUPFAM" id="SSF53187">
    <property type="entry name" value="Zn-dependent exopeptidases"/>
    <property type="match status" value="1"/>
</dbReference>
<dbReference type="PROSITE" id="PS00759">
    <property type="entry name" value="ARGE_DAPE_CPG2_2"/>
    <property type="match status" value="1"/>
</dbReference>
<evidence type="ECO:0000256" key="2">
    <source>
        <dbReference type="ARBA" id="ARBA00006247"/>
    </source>
</evidence>
<evidence type="ECO:0000256" key="4">
    <source>
        <dbReference type="ARBA" id="ARBA00022723"/>
    </source>
</evidence>
<name>A0ABS2NSZ9_9FIRM</name>
<proteinExistence type="inferred from homology"/>
<keyword evidence="3" id="KW-0645">Protease</keyword>
<organism evidence="9 10">
    <name type="scientific">Alkaliphilus hydrothermalis</name>
    <dbReference type="NCBI Taxonomy" id="1482730"/>
    <lineage>
        <taxon>Bacteria</taxon>
        <taxon>Bacillati</taxon>
        <taxon>Bacillota</taxon>
        <taxon>Clostridia</taxon>
        <taxon>Peptostreptococcales</taxon>
        <taxon>Natronincolaceae</taxon>
        <taxon>Alkaliphilus</taxon>
    </lineage>
</organism>
<dbReference type="InterPro" id="IPR001261">
    <property type="entry name" value="ArgE/DapE_CS"/>
</dbReference>
<dbReference type="RefSeq" id="WP_204403922.1">
    <property type="nucleotide sequence ID" value="NZ_JAFBEE010000023.1"/>
</dbReference>
<evidence type="ECO:0000256" key="3">
    <source>
        <dbReference type="ARBA" id="ARBA00022670"/>
    </source>
</evidence>
<dbReference type="NCBIfam" id="TIGR01887">
    <property type="entry name" value="dipeptidaselike"/>
    <property type="match status" value="1"/>
</dbReference>
<dbReference type="EMBL" id="JAFBEE010000023">
    <property type="protein sequence ID" value="MBM7616063.1"/>
    <property type="molecule type" value="Genomic_DNA"/>
</dbReference>
<dbReference type="InterPro" id="IPR010964">
    <property type="entry name" value="M20A_pepV-rel"/>
</dbReference>
<dbReference type="Proteomes" id="UP001314796">
    <property type="component" value="Unassembled WGS sequence"/>
</dbReference>
<keyword evidence="5" id="KW-0378">Hydrolase</keyword>
<accession>A0ABS2NSZ9</accession>
<dbReference type="InterPro" id="IPR050072">
    <property type="entry name" value="Peptidase_M20A"/>
</dbReference>
<evidence type="ECO:0000313" key="10">
    <source>
        <dbReference type="Proteomes" id="UP001314796"/>
    </source>
</evidence>
<keyword evidence="4" id="KW-0479">Metal-binding</keyword>
<dbReference type="PANTHER" id="PTHR43808:SF31">
    <property type="entry name" value="N-ACETYL-L-CITRULLINE DEACETYLASE"/>
    <property type="match status" value="1"/>
</dbReference>
<reference evidence="9 10" key="1">
    <citation type="submission" date="2021-01" db="EMBL/GenBank/DDBJ databases">
        <title>Genomic Encyclopedia of Type Strains, Phase IV (KMG-IV): sequencing the most valuable type-strain genomes for metagenomic binning, comparative biology and taxonomic classification.</title>
        <authorList>
            <person name="Goeker M."/>
        </authorList>
    </citation>
    <scope>NUCLEOTIDE SEQUENCE [LARGE SCALE GENOMIC DNA]</scope>
    <source>
        <strain evidence="9 10">DSM 25890</strain>
    </source>
</reference>
<dbReference type="Gene3D" id="3.40.630.10">
    <property type="entry name" value="Zn peptidases"/>
    <property type="match status" value="1"/>
</dbReference>
<dbReference type="InterPro" id="IPR036264">
    <property type="entry name" value="Bact_exopeptidase_dim_dom"/>
</dbReference>
<keyword evidence="7" id="KW-0224">Dipeptidase</keyword>
<comment type="cofactor">
    <cofactor evidence="1">
        <name>Zn(2+)</name>
        <dbReference type="ChEBI" id="CHEBI:29105"/>
    </cofactor>
</comment>
<evidence type="ECO:0000256" key="5">
    <source>
        <dbReference type="ARBA" id="ARBA00022801"/>
    </source>
</evidence>
<evidence type="ECO:0000256" key="7">
    <source>
        <dbReference type="ARBA" id="ARBA00022997"/>
    </source>
</evidence>
<sequence length="446" mass="50164">MTKIHTTIKDFKHELITSLQKFIQINSVEAPPLDDKPFGEGVDEALHYVLALGEKMGFKTKYHEGYYGYIEMGSGEELIGLLAHLDVVPTGDPTQWTYPPFKGEIHHNRIYGRGAIDDKGPLIATLYAMKAIKDSGVPLNKRVRLILGTNEETRWQGINKYKELEEPPHYGFTPDSDFPLINAEKGLLEAKLSMNEGATFILKGGVALNSVADYCQYRGKGAFNELDENESIKLQLNGDIVEIYFHGKSVHSAKSWKGLNAIGLAGKTLHQQGIHTRLIDFIAQEIGLDPHGTNIFGDFMDVVSGKITINMGKVIIDFDKQELYLDIRYPVTKTKEEVVSLLLDKADQYKLNFEELDHLPSLYVPENHFLVDILKSVYTRETNFDATPITTGGATYARAFENFVAFGALFPGEEKSAHQIDEYIDIDSLMKCCIIYTETIAEFLRR</sequence>
<dbReference type="SUPFAM" id="SSF55031">
    <property type="entry name" value="Bacterial exopeptidase dimerisation domain"/>
    <property type="match status" value="1"/>
</dbReference>
<comment type="caution">
    <text evidence="9">The sequence shown here is derived from an EMBL/GenBank/DDBJ whole genome shotgun (WGS) entry which is preliminary data.</text>
</comment>
<evidence type="ECO:0000256" key="1">
    <source>
        <dbReference type="ARBA" id="ARBA00001947"/>
    </source>
</evidence>
<dbReference type="InterPro" id="IPR002933">
    <property type="entry name" value="Peptidase_M20"/>
</dbReference>
<keyword evidence="10" id="KW-1185">Reference proteome</keyword>
<dbReference type="PROSITE" id="PS00758">
    <property type="entry name" value="ARGE_DAPE_CPG2_1"/>
    <property type="match status" value="1"/>
</dbReference>
<dbReference type="PANTHER" id="PTHR43808">
    <property type="entry name" value="ACETYLORNITHINE DEACETYLASE"/>
    <property type="match status" value="1"/>
</dbReference>
<keyword evidence="8" id="KW-0482">Metalloprotease</keyword>
<gene>
    <name evidence="9" type="ORF">JOC73_002639</name>
</gene>
<evidence type="ECO:0000313" key="9">
    <source>
        <dbReference type="EMBL" id="MBM7616063.1"/>
    </source>
</evidence>
<dbReference type="Gene3D" id="3.30.70.360">
    <property type="match status" value="2"/>
</dbReference>
<protein>
    <submittedName>
        <fullName evidence="9">Dipeptidase</fullName>
    </submittedName>
</protein>
<evidence type="ECO:0000256" key="8">
    <source>
        <dbReference type="ARBA" id="ARBA00023049"/>
    </source>
</evidence>
<keyword evidence="6" id="KW-0862">Zinc</keyword>
<comment type="similarity">
    <text evidence="2">Belongs to the peptidase M20A family.</text>
</comment>